<keyword evidence="2" id="KW-0238">DNA-binding</keyword>
<comment type="caution">
    <text evidence="6">The sequence shown here is derived from an EMBL/GenBank/DDBJ whole genome shotgun (WGS) entry which is preliminary data.</text>
</comment>
<dbReference type="GO" id="GO:0006310">
    <property type="term" value="P:DNA recombination"/>
    <property type="evidence" value="ECO:0007669"/>
    <property type="project" value="TreeGrafter"/>
</dbReference>
<evidence type="ECO:0000256" key="1">
    <source>
        <dbReference type="ARBA" id="ARBA00005446"/>
    </source>
</evidence>
<dbReference type="InterPro" id="IPR027417">
    <property type="entry name" value="P-loop_NTPase"/>
</dbReference>
<evidence type="ECO:0000256" key="4">
    <source>
        <dbReference type="ARBA" id="ARBA00034617"/>
    </source>
</evidence>
<dbReference type="EMBL" id="JARJCN010000097">
    <property type="protein sequence ID" value="KAJ7075384.1"/>
    <property type="molecule type" value="Genomic_DNA"/>
</dbReference>
<feature type="non-terminal residue" evidence="6">
    <location>
        <position position="1"/>
    </location>
</feature>
<keyword evidence="7" id="KW-1185">Reference proteome</keyword>
<dbReference type="PANTHER" id="PTHR13710:SF105">
    <property type="entry name" value="ATP-DEPENDENT DNA HELICASE Q1"/>
    <property type="match status" value="1"/>
</dbReference>
<evidence type="ECO:0000313" key="7">
    <source>
        <dbReference type="Proteomes" id="UP001222325"/>
    </source>
</evidence>
<evidence type="ECO:0000313" key="6">
    <source>
        <dbReference type="EMBL" id="KAJ7075384.1"/>
    </source>
</evidence>
<evidence type="ECO:0000256" key="3">
    <source>
        <dbReference type="ARBA" id="ARBA00023235"/>
    </source>
</evidence>
<feature type="non-terminal residue" evidence="6">
    <location>
        <position position="149"/>
    </location>
</feature>
<protein>
    <recommendedName>
        <fullName evidence="5">DNA 3'-5' helicase</fullName>
        <ecNumber evidence="5">5.6.2.4</ecNumber>
    </recommendedName>
</protein>
<accession>A0AAD6TP91</accession>
<dbReference type="Gene3D" id="3.40.50.300">
    <property type="entry name" value="P-loop containing nucleotide triphosphate hydrolases"/>
    <property type="match status" value="1"/>
</dbReference>
<keyword evidence="3" id="KW-0413">Isomerase</keyword>
<organism evidence="6 7">
    <name type="scientific">Mycena belliarum</name>
    <dbReference type="NCBI Taxonomy" id="1033014"/>
    <lineage>
        <taxon>Eukaryota</taxon>
        <taxon>Fungi</taxon>
        <taxon>Dikarya</taxon>
        <taxon>Basidiomycota</taxon>
        <taxon>Agaricomycotina</taxon>
        <taxon>Agaricomycetes</taxon>
        <taxon>Agaricomycetidae</taxon>
        <taxon>Agaricales</taxon>
        <taxon>Marasmiineae</taxon>
        <taxon>Mycenaceae</taxon>
        <taxon>Mycena</taxon>
    </lineage>
</organism>
<evidence type="ECO:0000256" key="2">
    <source>
        <dbReference type="ARBA" id="ARBA00023125"/>
    </source>
</evidence>
<dbReference type="EC" id="5.6.2.4" evidence="5"/>
<dbReference type="AlphaFoldDB" id="A0AAD6TP91"/>
<dbReference type="GO" id="GO:0006281">
    <property type="term" value="P:DNA repair"/>
    <property type="evidence" value="ECO:0007669"/>
    <property type="project" value="TreeGrafter"/>
</dbReference>
<gene>
    <name evidence="6" type="ORF">B0H15DRAFT_757552</name>
</gene>
<name>A0AAD6TP91_9AGAR</name>
<dbReference type="GO" id="GO:0009378">
    <property type="term" value="F:four-way junction helicase activity"/>
    <property type="evidence" value="ECO:0007669"/>
    <property type="project" value="TreeGrafter"/>
</dbReference>
<comment type="catalytic activity">
    <reaction evidence="4">
        <text>Couples ATP hydrolysis with the unwinding of duplex DNA by translocating in the 3'-5' direction.</text>
        <dbReference type="EC" id="5.6.2.4"/>
    </reaction>
</comment>
<dbReference type="GO" id="GO:0003677">
    <property type="term" value="F:DNA binding"/>
    <property type="evidence" value="ECO:0007669"/>
    <property type="project" value="UniProtKB-KW"/>
</dbReference>
<sequence length="149" mass="17047">FRENIVFGYVDEAHLIIQWGAEFCPRFRHISTFLRGHFPSSVSISVLSATIQPGTHSKLICDSLGMSGNNFYIVRSSNKHPNMQFIMEPLANGVLGMQFPQLLSYLNSSEKMVIQCPTIADIFRVFVYLWNTLSPSRNRLQCLKMYHSL</sequence>
<dbReference type="Proteomes" id="UP001222325">
    <property type="component" value="Unassembled WGS sequence"/>
</dbReference>
<dbReference type="PANTHER" id="PTHR13710">
    <property type="entry name" value="DNA HELICASE RECQ FAMILY MEMBER"/>
    <property type="match status" value="1"/>
</dbReference>
<dbReference type="GO" id="GO:0005694">
    <property type="term" value="C:chromosome"/>
    <property type="evidence" value="ECO:0007669"/>
    <property type="project" value="TreeGrafter"/>
</dbReference>
<dbReference type="GO" id="GO:0005737">
    <property type="term" value="C:cytoplasm"/>
    <property type="evidence" value="ECO:0007669"/>
    <property type="project" value="TreeGrafter"/>
</dbReference>
<dbReference type="GO" id="GO:0043138">
    <property type="term" value="F:3'-5' DNA helicase activity"/>
    <property type="evidence" value="ECO:0007669"/>
    <property type="project" value="UniProtKB-EC"/>
</dbReference>
<proteinExistence type="inferred from homology"/>
<evidence type="ECO:0000256" key="5">
    <source>
        <dbReference type="ARBA" id="ARBA00034808"/>
    </source>
</evidence>
<comment type="similarity">
    <text evidence="1">Belongs to the helicase family. RecQ subfamily.</text>
</comment>
<reference evidence="6" key="1">
    <citation type="submission" date="2023-03" db="EMBL/GenBank/DDBJ databases">
        <title>Massive genome expansion in bonnet fungi (Mycena s.s.) driven by repeated elements and novel gene families across ecological guilds.</title>
        <authorList>
            <consortium name="Lawrence Berkeley National Laboratory"/>
            <person name="Harder C.B."/>
            <person name="Miyauchi S."/>
            <person name="Viragh M."/>
            <person name="Kuo A."/>
            <person name="Thoen E."/>
            <person name="Andreopoulos B."/>
            <person name="Lu D."/>
            <person name="Skrede I."/>
            <person name="Drula E."/>
            <person name="Henrissat B."/>
            <person name="Morin E."/>
            <person name="Kohler A."/>
            <person name="Barry K."/>
            <person name="LaButti K."/>
            <person name="Morin E."/>
            <person name="Salamov A."/>
            <person name="Lipzen A."/>
            <person name="Mereny Z."/>
            <person name="Hegedus B."/>
            <person name="Baldrian P."/>
            <person name="Stursova M."/>
            <person name="Weitz H."/>
            <person name="Taylor A."/>
            <person name="Grigoriev I.V."/>
            <person name="Nagy L.G."/>
            <person name="Martin F."/>
            <person name="Kauserud H."/>
        </authorList>
    </citation>
    <scope>NUCLEOTIDE SEQUENCE</scope>
    <source>
        <strain evidence="6">CBHHK173m</strain>
    </source>
</reference>